<reference evidence="1 2" key="3">
    <citation type="journal article" date="2015" name="Genome Announc.">
        <title>Draft Genome Sequence of the Archiascomycetous Yeast Saitoella complicata.</title>
        <authorList>
            <person name="Yamauchi K."/>
            <person name="Kondo S."/>
            <person name="Hamamoto M."/>
            <person name="Takahashi Y."/>
            <person name="Ogura Y."/>
            <person name="Hayashi T."/>
            <person name="Nishida H."/>
        </authorList>
    </citation>
    <scope>NUCLEOTIDE SEQUENCE [LARGE SCALE GENOMIC DNA]</scope>
    <source>
        <strain evidence="1 2">NRRL Y-17804</strain>
    </source>
</reference>
<comment type="caution">
    <text evidence="1">The sequence shown here is derived from an EMBL/GenBank/DDBJ whole genome shotgun (WGS) entry which is preliminary data.</text>
</comment>
<dbReference type="EMBL" id="BACD03000012">
    <property type="protein sequence ID" value="GAO48028.1"/>
    <property type="molecule type" value="Genomic_DNA"/>
</dbReference>
<dbReference type="Proteomes" id="UP000033140">
    <property type="component" value="Unassembled WGS sequence"/>
</dbReference>
<keyword evidence="2" id="KW-1185">Reference proteome</keyword>
<name>A0A0E9NDZ4_SAICN</name>
<evidence type="ECO:0000313" key="2">
    <source>
        <dbReference type="Proteomes" id="UP000033140"/>
    </source>
</evidence>
<gene>
    <name evidence="1" type="ORF">G7K_2216-t1</name>
</gene>
<accession>A0A0E9NDZ4</accession>
<reference evidence="1 2" key="2">
    <citation type="journal article" date="2014" name="J. Gen. Appl. Microbiol.">
        <title>The early diverging ascomycetous budding yeast Saitoella complicata has three histone deacetylases belonging to the Clr6, Hos2, and Rpd3 lineages.</title>
        <authorList>
            <person name="Nishida H."/>
            <person name="Matsumoto T."/>
            <person name="Kondo S."/>
            <person name="Hamamoto M."/>
            <person name="Yoshikawa H."/>
        </authorList>
    </citation>
    <scope>NUCLEOTIDE SEQUENCE [LARGE SCALE GENOMIC DNA]</scope>
    <source>
        <strain evidence="1 2">NRRL Y-17804</strain>
    </source>
</reference>
<reference evidence="1 2" key="1">
    <citation type="journal article" date="2011" name="J. Gen. Appl. Microbiol.">
        <title>Draft genome sequencing of the enigmatic yeast Saitoella complicata.</title>
        <authorList>
            <person name="Nishida H."/>
            <person name="Hamamoto M."/>
            <person name="Sugiyama J."/>
        </authorList>
    </citation>
    <scope>NUCLEOTIDE SEQUENCE [LARGE SCALE GENOMIC DNA]</scope>
    <source>
        <strain evidence="1 2">NRRL Y-17804</strain>
    </source>
</reference>
<evidence type="ECO:0000313" key="1">
    <source>
        <dbReference type="EMBL" id="GAO48028.1"/>
    </source>
</evidence>
<dbReference type="AlphaFoldDB" id="A0A0E9NDZ4"/>
<sequence length="80" mass="8751">MIRGDKEECIESKRPGFYPVWVASRGWASKSMNMKLEQIQSAGTLASDWHGSGVGVSLRRRLGAAVMMFMNVDFGGSIAV</sequence>
<organism evidence="1 2">
    <name type="scientific">Saitoella complicata (strain BCRC 22490 / CBS 7301 / JCM 7358 / NBRC 10748 / NRRL Y-17804)</name>
    <dbReference type="NCBI Taxonomy" id="698492"/>
    <lineage>
        <taxon>Eukaryota</taxon>
        <taxon>Fungi</taxon>
        <taxon>Dikarya</taxon>
        <taxon>Ascomycota</taxon>
        <taxon>Taphrinomycotina</taxon>
        <taxon>Taphrinomycotina incertae sedis</taxon>
        <taxon>Saitoella</taxon>
    </lineage>
</organism>
<proteinExistence type="predicted"/>
<protein>
    <submittedName>
        <fullName evidence="1">Uncharacterized protein</fullName>
    </submittedName>
</protein>